<comment type="caution">
    <text evidence="1">The sequence shown here is derived from an EMBL/GenBank/DDBJ whole genome shotgun (WGS) entry which is preliminary data.</text>
</comment>
<evidence type="ECO:0000313" key="1">
    <source>
        <dbReference type="EMBL" id="GLC24647.1"/>
    </source>
</evidence>
<evidence type="ECO:0000313" key="2">
    <source>
        <dbReference type="Proteomes" id="UP001161325"/>
    </source>
</evidence>
<sequence length="129" mass="13881">MRKQYHLRQSATGLLAWDVDRLIALTAGLPAREVPLAAIRELDEPFWFGGGSEAATCRAVAEHARLIAAADLRYPIILGADGRVMDGMHRVAKAYLEGRSVIAAVQLTVDPAPDFVGVDEAALPYEAIA</sequence>
<keyword evidence="2" id="KW-1185">Reference proteome</keyword>
<accession>A0AA37Q6J8</accession>
<dbReference type="Proteomes" id="UP001161325">
    <property type="component" value="Unassembled WGS sequence"/>
</dbReference>
<organism evidence="1 2">
    <name type="scientific">Roseisolibacter agri</name>
    <dbReference type="NCBI Taxonomy" id="2014610"/>
    <lineage>
        <taxon>Bacteria</taxon>
        <taxon>Pseudomonadati</taxon>
        <taxon>Gemmatimonadota</taxon>
        <taxon>Gemmatimonadia</taxon>
        <taxon>Gemmatimonadales</taxon>
        <taxon>Gemmatimonadaceae</taxon>
        <taxon>Roseisolibacter</taxon>
    </lineage>
</organism>
<name>A0AA37Q6J8_9BACT</name>
<reference evidence="1" key="1">
    <citation type="submission" date="2022-08" db="EMBL/GenBank/DDBJ databases">
        <title>Draft genome sequencing of Roseisolibacter agri AW1220.</title>
        <authorList>
            <person name="Tobiishi Y."/>
            <person name="Tonouchi A."/>
        </authorList>
    </citation>
    <scope>NUCLEOTIDE SEQUENCE</scope>
    <source>
        <strain evidence="1">AW1220</strain>
    </source>
</reference>
<evidence type="ECO:0008006" key="3">
    <source>
        <dbReference type="Google" id="ProtNLM"/>
    </source>
</evidence>
<gene>
    <name evidence="1" type="ORF">rosag_11600</name>
</gene>
<proteinExistence type="predicted"/>
<dbReference type="AlphaFoldDB" id="A0AA37Q6J8"/>
<protein>
    <recommendedName>
        <fullName evidence="3">Chromosome partitioning protein ParB</fullName>
    </recommendedName>
</protein>
<dbReference type="EMBL" id="BRXS01000002">
    <property type="protein sequence ID" value="GLC24647.1"/>
    <property type="molecule type" value="Genomic_DNA"/>
</dbReference>
<dbReference type="RefSeq" id="WP_345784822.1">
    <property type="nucleotide sequence ID" value="NZ_BRXS01000002.1"/>
</dbReference>